<dbReference type="EMBL" id="CAKOGP040001758">
    <property type="protein sequence ID" value="CAJ1949382.1"/>
    <property type="molecule type" value="Genomic_DNA"/>
</dbReference>
<comment type="caution">
    <text evidence="2">The sequence shown here is derived from an EMBL/GenBank/DDBJ whole genome shotgun (WGS) entry which is preliminary data.</text>
</comment>
<feature type="region of interest" description="Disordered" evidence="1">
    <location>
        <begin position="699"/>
        <end position="722"/>
    </location>
</feature>
<feature type="compositionally biased region" description="Basic and acidic residues" evidence="1">
    <location>
        <begin position="648"/>
        <end position="664"/>
    </location>
</feature>
<feature type="compositionally biased region" description="Basic and acidic residues" evidence="1">
    <location>
        <begin position="362"/>
        <end position="387"/>
    </location>
</feature>
<feature type="region of interest" description="Disordered" evidence="1">
    <location>
        <begin position="316"/>
        <end position="664"/>
    </location>
</feature>
<evidence type="ECO:0000256" key="1">
    <source>
        <dbReference type="SAM" id="MobiDB-lite"/>
    </source>
</evidence>
<feature type="region of interest" description="Disordered" evidence="1">
    <location>
        <begin position="1"/>
        <end position="75"/>
    </location>
</feature>
<gene>
    <name evidence="2" type="ORF">CYCCA115_LOCUS12066</name>
</gene>
<feature type="compositionally biased region" description="Low complexity" evidence="1">
    <location>
        <begin position="418"/>
        <end position="430"/>
    </location>
</feature>
<protein>
    <submittedName>
        <fullName evidence="2">Uncharacterized protein</fullName>
    </submittedName>
</protein>
<feature type="compositionally biased region" description="Polar residues" evidence="1">
    <location>
        <begin position="240"/>
        <end position="251"/>
    </location>
</feature>
<dbReference type="Proteomes" id="UP001295423">
    <property type="component" value="Unassembled WGS sequence"/>
</dbReference>
<feature type="compositionally biased region" description="Low complexity" evidence="1">
    <location>
        <begin position="636"/>
        <end position="645"/>
    </location>
</feature>
<reference evidence="2" key="1">
    <citation type="submission" date="2023-08" db="EMBL/GenBank/DDBJ databases">
        <authorList>
            <person name="Audoor S."/>
            <person name="Bilcke G."/>
        </authorList>
    </citation>
    <scope>NUCLEOTIDE SEQUENCE</scope>
</reference>
<name>A0AAD2FQA8_9STRA</name>
<feature type="compositionally biased region" description="Basic residues" evidence="1">
    <location>
        <begin position="252"/>
        <end position="268"/>
    </location>
</feature>
<sequence>MVSTSTKGIQRDMPPHGGINEPFKVSPNSSQDDTVPTERGRKLSKLNQLQSGLKSGLNQTGQGLKTGLNQTGQGLKNKLQAGSNMLFNLGEKDHDALKDDDSEGDAAKSYSNDQVVWYKSKGKKNKKATILEIDVGPDGQAFYTIKLNDCGREKQTDDAHLEPLGPNDAAEDDSRSRFKTGQVVFHKPGDGAPIYLVQISRVYHDGDGQPLYEISMQGSNLKKSSIRESDLLELHEVPATGTNAPAQSPSNHSRKSSRKSRSPKRGIKKTLSSEGLGKLKRGIKKASSMDGLDQMRKAVRGAGHAAGHAKATLVKAAHLPLSRHHSGLSSKDGSEEMSRQSSFRSQHSTEQRTRNPRVKKSRSMEGMREMMHTGKQHPSDGHLDGVRVRRPGVKKTNSMEGLVRTSKHGPLRKAPAPSQSMMSMNSQHSQHSGHRSVRSQRPQPRTQAEKNKLDRERGVQRSKSLEGMHPRNLRRPTSRERLGHPPNRGVEQNNSWHKEPGDRRPPARTASGDRRPPARTASGDRRPPARTASDDRARGGAPLQSATWNAAQRPIRRQQSADGKGIRRPVPPPPPKASTPPIRAVKKPAYDSDSEESSISSVSWQEPKPQSFSRTKVPPKRETPKPTEITVDMDDASAVSSSDSSWESFRERPGQRKAYDMERKRREQVVKPKLVTHDTEIIGFDCITGVEVRVQNVYSSDEDSQSSEEYEFEPEELFNWAD</sequence>
<feature type="compositionally biased region" description="Basic and acidic residues" evidence="1">
    <location>
        <begin position="447"/>
        <end position="469"/>
    </location>
</feature>
<organism evidence="2 3">
    <name type="scientific">Cylindrotheca closterium</name>
    <dbReference type="NCBI Taxonomy" id="2856"/>
    <lineage>
        <taxon>Eukaryota</taxon>
        <taxon>Sar</taxon>
        <taxon>Stramenopiles</taxon>
        <taxon>Ochrophyta</taxon>
        <taxon>Bacillariophyta</taxon>
        <taxon>Bacillariophyceae</taxon>
        <taxon>Bacillariophycidae</taxon>
        <taxon>Bacillariales</taxon>
        <taxon>Bacillariaceae</taxon>
        <taxon>Cylindrotheca</taxon>
    </lineage>
</organism>
<feature type="region of interest" description="Disordered" evidence="1">
    <location>
        <begin position="153"/>
        <end position="184"/>
    </location>
</feature>
<feature type="compositionally biased region" description="Pro residues" evidence="1">
    <location>
        <begin position="569"/>
        <end position="578"/>
    </location>
</feature>
<feature type="region of interest" description="Disordered" evidence="1">
    <location>
        <begin position="235"/>
        <end position="291"/>
    </location>
</feature>
<feature type="compositionally biased region" description="Acidic residues" evidence="1">
    <location>
        <begin position="700"/>
        <end position="716"/>
    </location>
</feature>
<keyword evidence="3" id="KW-1185">Reference proteome</keyword>
<proteinExistence type="predicted"/>
<accession>A0AAD2FQA8</accession>
<dbReference type="AlphaFoldDB" id="A0AAD2FQA8"/>
<feature type="compositionally biased region" description="Basic and acidic residues" evidence="1">
    <location>
        <begin position="496"/>
        <end position="538"/>
    </location>
</feature>
<feature type="compositionally biased region" description="Polar residues" evidence="1">
    <location>
        <begin position="45"/>
        <end position="75"/>
    </location>
</feature>
<evidence type="ECO:0000313" key="3">
    <source>
        <dbReference type="Proteomes" id="UP001295423"/>
    </source>
</evidence>
<evidence type="ECO:0000313" key="2">
    <source>
        <dbReference type="EMBL" id="CAJ1949382.1"/>
    </source>
</evidence>